<evidence type="ECO:0008006" key="4">
    <source>
        <dbReference type="Google" id="ProtNLM"/>
    </source>
</evidence>
<feature type="transmembrane region" description="Helical" evidence="1">
    <location>
        <begin position="21"/>
        <end position="39"/>
    </location>
</feature>
<gene>
    <name evidence="2" type="ORF">ATC1_131633</name>
</gene>
<keyword evidence="3" id="KW-1185">Reference proteome</keyword>
<accession>A0A0S7BY82</accession>
<evidence type="ECO:0000313" key="3">
    <source>
        <dbReference type="Proteomes" id="UP000053370"/>
    </source>
</evidence>
<feature type="transmembrane region" description="Helical" evidence="1">
    <location>
        <begin position="115"/>
        <end position="135"/>
    </location>
</feature>
<feature type="transmembrane region" description="Helical" evidence="1">
    <location>
        <begin position="45"/>
        <end position="65"/>
    </location>
</feature>
<feature type="transmembrane region" description="Helical" evidence="1">
    <location>
        <begin position="77"/>
        <end position="95"/>
    </location>
</feature>
<dbReference type="Proteomes" id="UP000053370">
    <property type="component" value="Unassembled WGS sequence"/>
</dbReference>
<feature type="transmembrane region" description="Helical" evidence="1">
    <location>
        <begin position="315"/>
        <end position="336"/>
    </location>
</feature>
<dbReference type="AlphaFoldDB" id="A0A0S7BY82"/>
<dbReference type="RefSeq" id="WP_062283274.1">
    <property type="nucleotide sequence ID" value="NZ_DF968181.1"/>
</dbReference>
<feature type="transmembrane region" description="Helical" evidence="1">
    <location>
        <begin position="222"/>
        <end position="246"/>
    </location>
</feature>
<dbReference type="STRING" id="1678840.ATC1_131633"/>
<feature type="transmembrane region" description="Helical" evidence="1">
    <location>
        <begin position="191"/>
        <end position="210"/>
    </location>
</feature>
<feature type="transmembrane region" description="Helical" evidence="1">
    <location>
        <begin position="258"/>
        <end position="277"/>
    </location>
</feature>
<organism evidence="2">
    <name type="scientific">Flexilinea flocculi</name>
    <dbReference type="NCBI Taxonomy" id="1678840"/>
    <lineage>
        <taxon>Bacteria</taxon>
        <taxon>Bacillati</taxon>
        <taxon>Chloroflexota</taxon>
        <taxon>Anaerolineae</taxon>
        <taxon>Anaerolineales</taxon>
        <taxon>Anaerolineaceae</taxon>
        <taxon>Flexilinea</taxon>
    </lineage>
</organism>
<feature type="transmembrane region" description="Helical" evidence="1">
    <location>
        <begin position="343"/>
        <end position="364"/>
    </location>
</feature>
<evidence type="ECO:0000313" key="2">
    <source>
        <dbReference type="EMBL" id="GAP41641.1"/>
    </source>
</evidence>
<keyword evidence="1" id="KW-0472">Membrane</keyword>
<evidence type="ECO:0000256" key="1">
    <source>
        <dbReference type="SAM" id="Phobius"/>
    </source>
</evidence>
<keyword evidence="1" id="KW-1133">Transmembrane helix</keyword>
<keyword evidence="1" id="KW-0812">Transmembrane</keyword>
<reference evidence="2" key="1">
    <citation type="journal article" date="2015" name="Genome Announc.">
        <title>Draft Genome Sequence of Anaerolineae Strain TC1, a Novel Isolate from a Methanogenic Wastewater Treatment System.</title>
        <authorList>
            <person name="Matsuura N."/>
            <person name="Tourlousse D.M."/>
            <person name="Sun L."/>
            <person name="Toyonaga M."/>
            <person name="Kuroda K."/>
            <person name="Ohashi A."/>
            <person name="Cruz R."/>
            <person name="Yamaguchi T."/>
            <person name="Sekiguchi Y."/>
        </authorList>
    </citation>
    <scope>NUCLEOTIDE SEQUENCE [LARGE SCALE GENOMIC DNA]</scope>
    <source>
        <strain evidence="2">TC1</strain>
    </source>
</reference>
<dbReference type="OrthoDB" id="2000002at2"/>
<protein>
    <recommendedName>
        <fullName evidence="4">DUF4153 domain-containing protein</fullName>
    </recommendedName>
</protein>
<feature type="transmembrane region" description="Helical" evidence="1">
    <location>
        <begin position="156"/>
        <end position="179"/>
    </location>
</feature>
<dbReference type="EMBL" id="DF968181">
    <property type="protein sequence ID" value="GAP41641.1"/>
    <property type="molecule type" value="Genomic_DNA"/>
</dbReference>
<sequence length="547" mass="62744">MKFRSIYNHLSSEIEITLHTFPATAALIILISIILSIVIDQKDQNYQFLLNTMLPFLILWGPGAFLSEVYFPFQKKIRWAFIGFFAAPALLFVFLAQKNDSTFWSIAADPNQYQIARAILAWWIILFVFGIYGSYRKSGFLFSHFLTRVIENITKIGIIAAVLSAGVSLISLIFIFLILDGKNYDSMIRSQLLINSSVIGIGFLSSLHNLREEISNFFSIIVKYILCILLIVAFAIIYLYIARIFITQIIPSNEIFRIIAALFTIGLPIWTMAGYFKEDNLLTKITKKLPYSFIPFLGLQAYSIGIRIFEYGLTPLRYLCVVMIIFEAAYILLYWLKKGQTELILIIFSIFTLFALLLPGLNMFSSSIHNQQQSLNKINTAPFEQWTPEEQRRIAGAYFFLKDSNEAKKILGNFSAEQISSIENSVQFQKVFNQERNFVHQFTLDGIDIQDFRSLSEINYYSNQEPVTLNAVPFTNVEEKSVITVDMSNLFQEFLAVDPKDEQKMAELSNRLVTKEGDTIYFSLIQFSTDDEGKIVYAFFDGILLKQ</sequence>
<proteinExistence type="predicted"/>
<name>A0A0S7BY82_9CHLR</name>
<feature type="transmembrane region" description="Helical" evidence="1">
    <location>
        <begin position="289"/>
        <end position="309"/>
    </location>
</feature>